<feature type="domain" description="MutL C-terminal dimerisation" evidence="4">
    <location>
        <begin position="588"/>
        <end position="729"/>
    </location>
</feature>
<accession>A0A061IT42</accession>
<dbReference type="PANTHER" id="PTHR10073:SF55">
    <property type="entry name" value="REPAIR PROTEIN PMS1, PUTATIVE-RELATED"/>
    <property type="match status" value="1"/>
</dbReference>
<organism evidence="6 7">
    <name type="scientific">Trypanosoma rangeli SC58</name>
    <dbReference type="NCBI Taxonomy" id="429131"/>
    <lineage>
        <taxon>Eukaryota</taxon>
        <taxon>Discoba</taxon>
        <taxon>Euglenozoa</taxon>
        <taxon>Kinetoplastea</taxon>
        <taxon>Metakinetoplastina</taxon>
        <taxon>Trypanosomatida</taxon>
        <taxon>Trypanosomatidae</taxon>
        <taxon>Trypanosoma</taxon>
        <taxon>Herpetosoma</taxon>
    </lineage>
</organism>
<dbReference type="PANTHER" id="PTHR10073">
    <property type="entry name" value="DNA MISMATCH REPAIR PROTEIN MLH, PMS, MUTL"/>
    <property type="match status" value="1"/>
</dbReference>
<dbReference type="NCBIfam" id="TIGR00585">
    <property type="entry name" value="mutl"/>
    <property type="match status" value="1"/>
</dbReference>
<keyword evidence="7" id="KW-1185">Reference proteome</keyword>
<dbReference type="GO" id="GO:0016887">
    <property type="term" value="F:ATP hydrolysis activity"/>
    <property type="evidence" value="ECO:0007669"/>
    <property type="project" value="InterPro"/>
</dbReference>
<dbReference type="InterPro" id="IPR042120">
    <property type="entry name" value="MutL_C_dimsub"/>
</dbReference>
<dbReference type="InterPro" id="IPR020568">
    <property type="entry name" value="Ribosomal_Su5_D2-typ_SF"/>
</dbReference>
<dbReference type="GO" id="GO:0030983">
    <property type="term" value="F:mismatched DNA binding"/>
    <property type="evidence" value="ECO:0007669"/>
    <property type="project" value="InterPro"/>
</dbReference>
<dbReference type="SMART" id="SM01340">
    <property type="entry name" value="DNA_mis_repair"/>
    <property type="match status" value="1"/>
</dbReference>
<dbReference type="GO" id="GO:0140664">
    <property type="term" value="F:ATP-dependent DNA damage sensor activity"/>
    <property type="evidence" value="ECO:0007669"/>
    <property type="project" value="InterPro"/>
</dbReference>
<proteinExistence type="inferred from homology"/>
<dbReference type="Pfam" id="PF01119">
    <property type="entry name" value="DNA_mis_repair"/>
    <property type="match status" value="1"/>
</dbReference>
<dbReference type="InterPro" id="IPR013507">
    <property type="entry name" value="DNA_mismatch_S5_2-like"/>
</dbReference>
<dbReference type="SUPFAM" id="SSF118116">
    <property type="entry name" value="DNA mismatch repair protein MutL"/>
    <property type="match status" value="1"/>
</dbReference>
<feature type="compositionally biased region" description="Low complexity" evidence="3">
    <location>
        <begin position="438"/>
        <end position="451"/>
    </location>
</feature>
<comment type="similarity">
    <text evidence="1">Belongs to the DNA mismatch repair MutL/HexB family.</text>
</comment>
<dbReference type="EMBL" id="AUPL01006647">
    <property type="protein sequence ID" value="ESL05694.1"/>
    <property type="molecule type" value="Genomic_DNA"/>
</dbReference>
<dbReference type="Pfam" id="PF13589">
    <property type="entry name" value="HATPase_c_3"/>
    <property type="match status" value="1"/>
</dbReference>
<dbReference type="OrthoDB" id="10254304at2759"/>
<dbReference type="InterPro" id="IPR036890">
    <property type="entry name" value="HATPase_C_sf"/>
</dbReference>
<evidence type="ECO:0000259" key="5">
    <source>
        <dbReference type="SMART" id="SM01340"/>
    </source>
</evidence>
<dbReference type="PROSITE" id="PS00058">
    <property type="entry name" value="DNA_MISMATCH_REPAIR_1"/>
    <property type="match status" value="1"/>
</dbReference>
<dbReference type="InterPro" id="IPR014721">
    <property type="entry name" value="Ribsml_uS5_D2-typ_fold_subgr"/>
</dbReference>
<dbReference type="Gene3D" id="3.30.230.10">
    <property type="match status" value="1"/>
</dbReference>
<evidence type="ECO:0000313" key="7">
    <source>
        <dbReference type="Proteomes" id="UP000031737"/>
    </source>
</evidence>
<dbReference type="GO" id="GO:0006298">
    <property type="term" value="P:mismatch repair"/>
    <property type="evidence" value="ECO:0007669"/>
    <property type="project" value="InterPro"/>
</dbReference>
<feature type="region of interest" description="Disordered" evidence="3">
    <location>
        <begin position="403"/>
        <end position="422"/>
    </location>
</feature>
<dbReference type="Gene3D" id="3.30.1370.100">
    <property type="entry name" value="MutL, C-terminal domain, regulatory subdomain"/>
    <property type="match status" value="1"/>
</dbReference>
<dbReference type="SUPFAM" id="SSF55874">
    <property type="entry name" value="ATPase domain of HSP90 chaperone/DNA topoisomerase II/histidine kinase"/>
    <property type="match status" value="1"/>
</dbReference>
<feature type="region of interest" description="Disordered" evidence="3">
    <location>
        <begin position="432"/>
        <end position="527"/>
    </location>
</feature>
<dbReference type="InterPro" id="IPR038973">
    <property type="entry name" value="MutL/Mlh/Pms-like"/>
</dbReference>
<dbReference type="Gene3D" id="3.30.1540.20">
    <property type="entry name" value="MutL, C-terminal domain, dimerisation subdomain"/>
    <property type="match status" value="1"/>
</dbReference>
<evidence type="ECO:0000256" key="2">
    <source>
        <dbReference type="ARBA" id="ARBA00022763"/>
    </source>
</evidence>
<dbReference type="InterPro" id="IPR042121">
    <property type="entry name" value="MutL_C_regsub"/>
</dbReference>
<dbReference type="GO" id="GO:0032389">
    <property type="term" value="C:MutLalpha complex"/>
    <property type="evidence" value="ECO:0007669"/>
    <property type="project" value="TreeGrafter"/>
</dbReference>
<protein>
    <submittedName>
        <fullName evidence="6">Mismatch repair protein PMS1</fullName>
    </submittedName>
</protein>
<comment type="caution">
    <text evidence="6">The sequence shown here is derived from an EMBL/GenBank/DDBJ whole genome shotgun (WGS) entry which is preliminary data.</text>
</comment>
<sequence length="786" mass="85642">MIQRLDAASARRLSAGQVITGLPSVLKELVENSLDAGARTITVRLEDYGLERIVVDDDGSGIALSDLLNSEGNVKEDVCLPLLSCRATTKHQQGEDGASAAQVRDLLGFRGEALHCLANLSEMTIQTMTAASQPVTLCITYDIKAHRTSVRASRERNNPGTTVLVEKLFRALPVRHREFNKNKKKQLLAATLLMKQYALSHPHVRLLVTHCLGPRSAPTTLVSLTGTSDIQRALAEAYGGRYLANMSRVEWEFSFGTLTGFVSNIDAGCLSPDMQVLALDGRLVDLPMISRGISDAYAESQPSASQRVHPVFFVHLACDRSVPYDVNLAPNKRKVLFIEESKHMEEVHARALAAFQASTDGIAVDRHIRIEQTRRADWKATQDSKLTRTPVSAASLMQFTYRRADPPLTPSSDEKLSASESVEISKMRSSLYHTQTEAASGSSAGTGANNTEGDDILSGSGSTSSPCSPVARGSGSEDASLSRACKRERPVDSPDDVTQMTVEDGSMSPVFLTDEANQPRPAGPRTSMRFPSLKDLSMQALLPSFSKVASAPPRATGKDRQAFGSLTEQTENQLAMRLDKSSFKDMIIHGQFNHGFILASLGDDVFVIDQHAADEKFNYECLMSQYTARPQPLLTAVPVSMNPHDVDLALLHSDELRQHGFIVRRGEDVSKLLVSSVPVLQYEVVGPHDIIELVQQLVLYGTITKPLRSVWHSMATKACRSSIMIGTALSEKTMSSVVSRLGNLEQPWNCPHGRPTLRHVACVSSLMAALKGASAGNIYEWSGHDT</sequence>
<evidence type="ECO:0000256" key="1">
    <source>
        <dbReference type="ARBA" id="ARBA00006082"/>
    </source>
</evidence>
<evidence type="ECO:0000256" key="3">
    <source>
        <dbReference type="SAM" id="MobiDB-lite"/>
    </source>
</evidence>
<dbReference type="Pfam" id="PF08676">
    <property type="entry name" value="MutL_C"/>
    <property type="match status" value="1"/>
</dbReference>
<keyword evidence="2" id="KW-0227">DNA damage</keyword>
<dbReference type="SUPFAM" id="SSF54211">
    <property type="entry name" value="Ribosomal protein S5 domain 2-like"/>
    <property type="match status" value="1"/>
</dbReference>
<dbReference type="SMART" id="SM00853">
    <property type="entry name" value="MutL_C"/>
    <property type="match status" value="1"/>
</dbReference>
<dbReference type="InterPro" id="IPR002099">
    <property type="entry name" value="MutL/Mlh/PMS"/>
</dbReference>
<name>A0A061IT42_TRYRA</name>
<dbReference type="Gene3D" id="3.30.565.10">
    <property type="entry name" value="Histidine kinase-like ATPase, C-terminal domain"/>
    <property type="match status" value="1"/>
</dbReference>
<dbReference type="InterPro" id="IPR037198">
    <property type="entry name" value="MutL_C_sf"/>
</dbReference>
<dbReference type="InterPro" id="IPR014762">
    <property type="entry name" value="DNA_mismatch_repair_CS"/>
</dbReference>
<feature type="domain" description="DNA mismatch repair protein S5" evidence="5">
    <location>
        <begin position="234"/>
        <end position="356"/>
    </location>
</feature>
<dbReference type="InterPro" id="IPR014790">
    <property type="entry name" value="MutL_C"/>
</dbReference>
<feature type="compositionally biased region" description="Low complexity" evidence="3">
    <location>
        <begin position="458"/>
        <end position="469"/>
    </location>
</feature>
<evidence type="ECO:0000259" key="4">
    <source>
        <dbReference type="SMART" id="SM00853"/>
    </source>
</evidence>
<gene>
    <name evidence="6" type="ORF">TRSC58_06647</name>
</gene>
<dbReference type="VEuPathDB" id="TriTrypDB:TRSC58_06647"/>
<dbReference type="Proteomes" id="UP000031737">
    <property type="component" value="Unassembled WGS sequence"/>
</dbReference>
<dbReference type="GO" id="GO:0005524">
    <property type="term" value="F:ATP binding"/>
    <property type="evidence" value="ECO:0007669"/>
    <property type="project" value="InterPro"/>
</dbReference>
<reference evidence="6 7" key="1">
    <citation type="submission" date="2013-07" db="EMBL/GenBank/DDBJ databases">
        <authorList>
            <person name="Stoco P.H."/>
            <person name="Wagner G."/>
            <person name="Gerber A."/>
            <person name="Zaha A."/>
            <person name="Thompson C."/>
            <person name="Bartholomeu D.C."/>
            <person name="Luckemeyer D.D."/>
            <person name="Bahia D."/>
            <person name="Loreto E."/>
            <person name="Prestes E.B."/>
            <person name="Lima F.M."/>
            <person name="Rodrigues-Luiz G."/>
            <person name="Vallejo G.A."/>
            <person name="Filho J.F."/>
            <person name="Monteiro K.M."/>
            <person name="Tyler K.M."/>
            <person name="de Almeida L.G."/>
            <person name="Ortiz M.F."/>
            <person name="Siervo M.A."/>
            <person name="de Moraes M.H."/>
            <person name="Cunha O.L."/>
            <person name="Mendonca-Neto R."/>
            <person name="Silva R."/>
            <person name="Teixeira S.M."/>
            <person name="Murta S.M."/>
            <person name="Sincero T.C."/>
            <person name="Mendes T.A."/>
            <person name="Urmenyi T.P."/>
            <person name="Silva V.G."/>
            <person name="da Rocha W.D."/>
            <person name="Andersson B."/>
            <person name="Romanha A.J."/>
            <person name="Steindel M."/>
            <person name="de Vasconcelos A.T."/>
            <person name="Grisard E.C."/>
        </authorList>
    </citation>
    <scope>NUCLEOTIDE SEQUENCE [LARGE SCALE GENOMIC DNA]</scope>
    <source>
        <strain evidence="6 7">SC58</strain>
    </source>
</reference>
<evidence type="ECO:0000313" key="6">
    <source>
        <dbReference type="EMBL" id="ESL05694.1"/>
    </source>
</evidence>
<dbReference type="AlphaFoldDB" id="A0A061IT42"/>